<gene>
    <name evidence="2" type="primary">LOC142171469</name>
</gene>
<protein>
    <submittedName>
        <fullName evidence="2">Mitochondrial protein AtMg00860</fullName>
    </submittedName>
</protein>
<reference evidence="2" key="2">
    <citation type="submission" date="2025-08" db="UniProtKB">
        <authorList>
            <consortium name="RefSeq"/>
        </authorList>
    </citation>
    <scope>IDENTIFICATION</scope>
    <source>
        <tissue evidence="2">Leaf</tissue>
    </source>
</reference>
<evidence type="ECO:0000313" key="2">
    <source>
        <dbReference type="RefSeq" id="XP_075089929.1"/>
    </source>
</evidence>
<keyword evidence="1" id="KW-1185">Reference proteome</keyword>
<reference evidence="1" key="1">
    <citation type="journal article" date="2014" name="Nat. Commun.">
        <title>The tobacco genome sequence and its comparison with those of tomato and potato.</title>
        <authorList>
            <person name="Sierro N."/>
            <person name="Battey J.N."/>
            <person name="Ouadi S."/>
            <person name="Bakaher N."/>
            <person name="Bovet L."/>
            <person name="Willig A."/>
            <person name="Goepfert S."/>
            <person name="Peitsch M.C."/>
            <person name="Ivanov N.V."/>
        </authorList>
    </citation>
    <scope>NUCLEOTIDE SEQUENCE [LARGE SCALE GENOMIC DNA]</scope>
</reference>
<name>A0AC58SY76_TOBAC</name>
<evidence type="ECO:0000313" key="1">
    <source>
        <dbReference type="Proteomes" id="UP000790787"/>
    </source>
</evidence>
<accession>A0AC58SY76</accession>
<organism evidence="1 2">
    <name type="scientific">Nicotiana tabacum</name>
    <name type="common">Common tobacco</name>
    <dbReference type="NCBI Taxonomy" id="4097"/>
    <lineage>
        <taxon>Eukaryota</taxon>
        <taxon>Viridiplantae</taxon>
        <taxon>Streptophyta</taxon>
        <taxon>Embryophyta</taxon>
        <taxon>Tracheophyta</taxon>
        <taxon>Spermatophyta</taxon>
        <taxon>Magnoliopsida</taxon>
        <taxon>eudicotyledons</taxon>
        <taxon>Gunneridae</taxon>
        <taxon>Pentapetalae</taxon>
        <taxon>asterids</taxon>
        <taxon>lamiids</taxon>
        <taxon>Solanales</taxon>
        <taxon>Solanaceae</taxon>
        <taxon>Nicotianoideae</taxon>
        <taxon>Nicotianeae</taxon>
        <taxon>Nicotiana</taxon>
    </lineage>
</organism>
<dbReference type="RefSeq" id="XP_075089929.1">
    <property type="nucleotide sequence ID" value="XM_075233828.1"/>
</dbReference>
<proteinExistence type="predicted"/>
<sequence>MSFGLTNALATFQARMHKVFSSYLRKFVLVFIYDILIYSVTLEDHVKYLRVMFEVLKENQLFAKKSKCNFGEAQIEYLGHIISDQGVSIDPTKIEAWINWPYPVNIKGFRGLLGLTGYYRRFIKNFVAISKPLTYLLKKGAFPWNDSATIAFEELKNAMVHAPVLALPDFTLPFVVEVDASGTGLGAVQEVLESYCEDVEAQDIIKQLSLDASAIPNITFKKRDH</sequence>
<dbReference type="Proteomes" id="UP000790787">
    <property type="component" value="Chromosome 17"/>
</dbReference>